<keyword evidence="4" id="KW-1185">Reference proteome</keyword>
<feature type="region of interest" description="Disordered" evidence="1">
    <location>
        <begin position="211"/>
        <end position="237"/>
    </location>
</feature>
<dbReference type="Proteomes" id="UP000654918">
    <property type="component" value="Unassembled WGS sequence"/>
</dbReference>
<dbReference type="PANTHER" id="PTHR10622:SF12">
    <property type="entry name" value="HET DOMAIN-CONTAINING PROTEIN"/>
    <property type="match status" value="1"/>
</dbReference>
<name>A0A8H6KPP2_9PEZI</name>
<feature type="compositionally biased region" description="Basic and acidic residues" evidence="1">
    <location>
        <begin position="217"/>
        <end position="228"/>
    </location>
</feature>
<evidence type="ECO:0000259" key="2">
    <source>
        <dbReference type="Pfam" id="PF06985"/>
    </source>
</evidence>
<organism evidence="3 4">
    <name type="scientific">Colletotrichum plurivorum</name>
    <dbReference type="NCBI Taxonomy" id="2175906"/>
    <lineage>
        <taxon>Eukaryota</taxon>
        <taxon>Fungi</taxon>
        <taxon>Dikarya</taxon>
        <taxon>Ascomycota</taxon>
        <taxon>Pezizomycotina</taxon>
        <taxon>Sordariomycetes</taxon>
        <taxon>Hypocreomycetidae</taxon>
        <taxon>Glomerellales</taxon>
        <taxon>Glomerellaceae</taxon>
        <taxon>Colletotrichum</taxon>
        <taxon>Colletotrichum orchidearum species complex</taxon>
    </lineage>
</organism>
<dbReference type="InterPro" id="IPR010730">
    <property type="entry name" value="HET"/>
</dbReference>
<dbReference type="AlphaFoldDB" id="A0A8H6KPP2"/>
<gene>
    <name evidence="3" type="ORF">CPLU01_04637</name>
</gene>
<accession>A0A8H6KPP2</accession>
<feature type="compositionally biased region" description="Basic and acidic residues" evidence="1">
    <location>
        <begin position="372"/>
        <end position="382"/>
    </location>
</feature>
<proteinExistence type="predicted"/>
<dbReference type="EMBL" id="WIGO01000044">
    <property type="protein sequence ID" value="KAF6834960.1"/>
    <property type="molecule type" value="Genomic_DNA"/>
</dbReference>
<comment type="caution">
    <text evidence="3">The sequence shown here is derived from an EMBL/GenBank/DDBJ whole genome shotgun (WGS) entry which is preliminary data.</text>
</comment>
<feature type="domain" description="Heterokaryon incompatibility" evidence="2">
    <location>
        <begin position="24"/>
        <end position="110"/>
    </location>
</feature>
<protein>
    <submittedName>
        <fullName evidence="3">Mitochondrion organization and biogenesis protein</fullName>
    </submittedName>
</protein>
<evidence type="ECO:0000313" key="4">
    <source>
        <dbReference type="Proteomes" id="UP000654918"/>
    </source>
</evidence>
<reference evidence="3" key="1">
    <citation type="journal article" date="2020" name="Phytopathology">
        <title>Genome Sequence Resources of Colletotrichum truncatum, C. plurivorum, C. musicola, and C. sojae: Four Species Pathogenic to Soybean (Glycine max).</title>
        <authorList>
            <person name="Rogerio F."/>
            <person name="Boufleur T.R."/>
            <person name="Ciampi-Guillardi M."/>
            <person name="Sukno S.A."/>
            <person name="Thon M.R."/>
            <person name="Massola Junior N.S."/>
            <person name="Baroncelli R."/>
        </authorList>
    </citation>
    <scope>NUCLEOTIDE SEQUENCE</scope>
    <source>
        <strain evidence="3">LFN00145</strain>
    </source>
</reference>
<dbReference type="Pfam" id="PF06985">
    <property type="entry name" value="HET"/>
    <property type="match status" value="1"/>
</dbReference>
<feature type="region of interest" description="Disordered" evidence="1">
    <location>
        <begin position="357"/>
        <end position="400"/>
    </location>
</feature>
<sequence>MLLINTTTLELMWFNRPHGDTPPYAVLSHVWGHDEISHQDLTGGKDLFIHKKSYPKLMEACRIAQEQGLGYLWYDSCCIDFTNAKEPFRSIASQFQVFKSAKICIAYLCDVLAPSTNATTGGISFTLTTGTTLESAPNYDDFCRTAPRAEDVAYALYGLFDVHRRPLDDWAEKHSTWDKCKDIFQSSQLRGLLAKSPEDFSHCGRLFPPLGTGGQDDYSRADQEEDNHGGSSDDWDVSSVASFGSSTTLVGSSASATVNSGLTKAVTFFLDTDTVYPLLEAAVKKPSIGADRLRRNLVRLLRKLGLELTLEASTKDESLAAAFLRQHRIPIAWAVIARPSEKYLELVPSVPLMSTGEDFPEALGTSAPEAQGDERAETFASHEDDEGSGPEGDGTAAKEE</sequence>
<evidence type="ECO:0000256" key="1">
    <source>
        <dbReference type="SAM" id="MobiDB-lite"/>
    </source>
</evidence>
<dbReference type="PANTHER" id="PTHR10622">
    <property type="entry name" value="HET DOMAIN-CONTAINING PROTEIN"/>
    <property type="match status" value="1"/>
</dbReference>
<evidence type="ECO:0000313" key="3">
    <source>
        <dbReference type="EMBL" id="KAF6834960.1"/>
    </source>
</evidence>